<sequence length="126" mass="14728">MNKNFNIDFASRIVRHLMYQIVKSAEEADAAHEFITNLPNDMKLKLVRETLNYAVYGNNLLLLLGFLLQFIGRTMSYRFLFKYPPCLCVISYCVRYMIENTQEEEKEGETSLLDDEVWKDQCGAVL</sequence>
<keyword evidence="1" id="KW-0472">Membrane</keyword>
<gene>
    <name evidence="2" type="ORF">V1477_021146</name>
</gene>
<evidence type="ECO:0000256" key="1">
    <source>
        <dbReference type="SAM" id="Phobius"/>
    </source>
</evidence>
<evidence type="ECO:0000313" key="3">
    <source>
        <dbReference type="Proteomes" id="UP001607303"/>
    </source>
</evidence>
<comment type="caution">
    <text evidence="2">The sequence shown here is derived from an EMBL/GenBank/DDBJ whole genome shotgun (WGS) entry which is preliminary data.</text>
</comment>
<reference evidence="2 3" key="1">
    <citation type="journal article" date="2024" name="Ann. Entomol. Soc. Am.">
        <title>Genomic analyses of the southern and eastern yellowjacket wasps (Hymenoptera: Vespidae) reveal evolutionary signatures of social life.</title>
        <authorList>
            <person name="Catto M.A."/>
            <person name="Caine P.B."/>
            <person name="Orr S.E."/>
            <person name="Hunt B.G."/>
            <person name="Goodisman M.A.D."/>
        </authorList>
    </citation>
    <scope>NUCLEOTIDE SEQUENCE [LARGE SCALE GENOMIC DNA]</scope>
    <source>
        <strain evidence="2">232</strain>
        <tissue evidence="2">Head and thorax</tissue>
    </source>
</reference>
<accession>A0ABD2AHA0</accession>
<keyword evidence="3" id="KW-1185">Reference proteome</keyword>
<dbReference type="Proteomes" id="UP001607303">
    <property type="component" value="Unassembled WGS sequence"/>
</dbReference>
<keyword evidence="1" id="KW-1133">Transmembrane helix</keyword>
<dbReference type="EMBL" id="JAYRBN010000117">
    <property type="protein sequence ID" value="KAL2719999.1"/>
    <property type="molecule type" value="Genomic_DNA"/>
</dbReference>
<proteinExistence type="predicted"/>
<dbReference type="AlphaFoldDB" id="A0ABD2AHA0"/>
<evidence type="ECO:0000313" key="2">
    <source>
        <dbReference type="EMBL" id="KAL2719999.1"/>
    </source>
</evidence>
<name>A0ABD2AHA0_VESMC</name>
<feature type="transmembrane region" description="Helical" evidence="1">
    <location>
        <begin position="53"/>
        <end position="72"/>
    </location>
</feature>
<organism evidence="2 3">
    <name type="scientific">Vespula maculifrons</name>
    <name type="common">Eastern yellow jacket</name>
    <name type="synonym">Wasp</name>
    <dbReference type="NCBI Taxonomy" id="7453"/>
    <lineage>
        <taxon>Eukaryota</taxon>
        <taxon>Metazoa</taxon>
        <taxon>Ecdysozoa</taxon>
        <taxon>Arthropoda</taxon>
        <taxon>Hexapoda</taxon>
        <taxon>Insecta</taxon>
        <taxon>Pterygota</taxon>
        <taxon>Neoptera</taxon>
        <taxon>Endopterygota</taxon>
        <taxon>Hymenoptera</taxon>
        <taxon>Apocrita</taxon>
        <taxon>Aculeata</taxon>
        <taxon>Vespoidea</taxon>
        <taxon>Vespidae</taxon>
        <taxon>Vespinae</taxon>
        <taxon>Vespula</taxon>
    </lineage>
</organism>
<protein>
    <submittedName>
        <fullName evidence="2">Uncharacterized protein</fullName>
    </submittedName>
</protein>
<keyword evidence="1" id="KW-0812">Transmembrane</keyword>